<reference evidence="2" key="1">
    <citation type="submission" date="2023-07" db="EMBL/GenBank/DDBJ databases">
        <title>Sorghum-associated microbial communities from plants grown in Nebraska, USA.</title>
        <authorList>
            <person name="Schachtman D."/>
        </authorList>
    </citation>
    <scope>NUCLEOTIDE SEQUENCE</scope>
    <source>
        <strain evidence="2">DS2114</strain>
    </source>
</reference>
<name>A0AAE4BZ12_VARPD</name>
<proteinExistence type="predicted"/>
<accession>A0AAE4BZ12</accession>
<organism evidence="2 3">
    <name type="scientific">Variovorax paradoxus</name>
    <dbReference type="NCBI Taxonomy" id="34073"/>
    <lineage>
        <taxon>Bacteria</taxon>
        <taxon>Pseudomonadati</taxon>
        <taxon>Pseudomonadota</taxon>
        <taxon>Betaproteobacteria</taxon>
        <taxon>Burkholderiales</taxon>
        <taxon>Comamonadaceae</taxon>
        <taxon>Variovorax</taxon>
    </lineage>
</organism>
<evidence type="ECO:0000313" key="2">
    <source>
        <dbReference type="EMBL" id="MDR6426965.1"/>
    </source>
</evidence>
<sequence length="77" mass="8303">MSVLQMFLPASEPARSEALELIRRTHHLPRHLVRGTGRRGLGESGPGLLVGPVQSQQQASSRGLQIVAAPEGRQQAE</sequence>
<gene>
    <name evidence="2" type="ORF">J2738_003103</name>
</gene>
<evidence type="ECO:0000313" key="3">
    <source>
        <dbReference type="Proteomes" id="UP001184828"/>
    </source>
</evidence>
<comment type="caution">
    <text evidence="2">The sequence shown here is derived from an EMBL/GenBank/DDBJ whole genome shotgun (WGS) entry which is preliminary data.</text>
</comment>
<protein>
    <submittedName>
        <fullName evidence="2">Uncharacterized protein</fullName>
    </submittedName>
</protein>
<dbReference type="RefSeq" id="WP_192322381.1">
    <property type="nucleotide sequence ID" value="NZ_JAUSRU010000009.1"/>
</dbReference>
<dbReference type="Proteomes" id="UP001184828">
    <property type="component" value="Unassembled WGS sequence"/>
</dbReference>
<feature type="compositionally biased region" description="Polar residues" evidence="1">
    <location>
        <begin position="53"/>
        <end position="63"/>
    </location>
</feature>
<dbReference type="AlphaFoldDB" id="A0AAE4BZ12"/>
<dbReference type="EMBL" id="JAVDQZ010000004">
    <property type="protein sequence ID" value="MDR6426965.1"/>
    <property type="molecule type" value="Genomic_DNA"/>
</dbReference>
<evidence type="ECO:0000256" key="1">
    <source>
        <dbReference type="SAM" id="MobiDB-lite"/>
    </source>
</evidence>
<feature type="region of interest" description="Disordered" evidence="1">
    <location>
        <begin position="34"/>
        <end position="77"/>
    </location>
</feature>